<organism evidence="1 2">
    <name type="scientific">Flavobacterium swingsii</name>
    <dbReference type="NCBI Taxonomy" id="498292"/>
    <lineage>
        <taxon>Bacteria</taxon>
        <taxon>Pseudomonadati</taxon>
        <taxon>Bacteroidota</taxon>
        <taxon>Flavobacteriia</taxon>
        <taxon>Flavobacteriales</taxon>
        <taxon>Flavobacteriaceae</taxon>
        <taxon>Flavobacterium</taxon>
    </lineage>
</organism>
<dbReference type="AlphaFoldDB" id="A0A1I0V7J0"/>
<proteinExistence type="predicted"/>
<protein>
    <submittedName>
        <fullName evidence="1">Uncharacterized protein</fullName>
    </submittedName>
</protein>
<evidence type="ECO:0000313" key="1">
    <source>
        <dbReference type="EMBL" id="SFA72030.1"/>
    </source>
</evidence>
<reference evidence="2" key="1">
    <citation type="submission" date="2016-10" db="EMBL/GenBank/DDBJ databases">
        <authorList>
            <person name="Varghese N."/>
            <person name="Submissions S."/>
        </authorList>
    </citation>
    <scope>NUCLEOTIDE SEQUENCE [LARGE SCALE GENOMIC DNA]</scope>
    <source>
        <strain evidence="2">DSM 21789</strain>
    </source>
</reference>
<sequence length="129" mass="15056">MCIKYFFLKYLFTILLSAALLFPSFGNMVVYFTFKINQDEIAKTICIQRQLVNNTCNGRCELQKSLKKLDSEKKAESSFKEKLELIYTQFIPKYEFASITFSEDKQQPFTPISSKPTSVYFTVFRPPLV</sequence>
<accession>A0A1I0V7J0</accession>
<name>A0A1I0V7J0_9FLAO</name>
<keyword evidence="2" id="KW-1185">Reference proteome</keyword>
<dbReference type="Proteomes" id="UP000199604">
    <property type="component" value="Unassembled WGS sequence"/>
</dbReference>
<dbReference type="EMBL" id="FOJT01000001">
    <property type="protein sequence ID" value="SFA72030.1"/>
    <property type="molecule type" value="Genomic_DNA"/>
</dbReference>
<dbReference type="STRING" id="498292.SAMN05660845_0213"/>
<gene>
    <name evidence="1" type="ORF">SAMN05660845_0213</name>
</gene>
<evidence type="ECO:0000313" key="2">
    <source>
        <dbReference type="Proteomes" id="UP000199604"/>
    </source>
</evidence>